<dbReference type="AlphaFoldDB" id="A0A0P0VPI7"/>
<dbReference type="PaxDb" id="39947-A0A0P0VPI7"/>
<dbReference type="Gramene" id="Os02t0744600-01">
    <property type="protein sequence ID" value="Os02t0744600-01"/>
    <property type="gene ID" value="Os02g0744600"/>
</dbReference>
<organism evidence="1 2">
    <name type="scientific">Oryza sativa subsp. japonica</name>
    <name type="common">Rice</name>
    <dbReference type="NCBI Taxonomy" id="39947"/>
    <lineage>
        <taxon>Eukaryota</taxon>
        <taxon>Viridiplantae</taxon>
        <taxon>Streptophyta</taxon>
        <taxon>Embryophyta</taxon>
        <taxon>Tracheophyta</taxon>
        <taxon>Spermatophyta</taxon>
        <taxon>Magnoliopsida</taxon>
        <taxon>Liliopsida</taxon>
        <taxon>Poales</taxon>
        <taxon>Poaceae</taxon>
        <taxon>BOP clade</taxon>
        <taxon>Oryzoideae</taxon>
        <taxon>Oryzeae</taxon>
        <taxon>Oryzinae</taxon>
        <taxon>Oryza</taxon>
        <taxon>Oryza sativa</taxon>
    </lineage>
</organism>
<reference evidence="1 2" key="2">
    <citation type="journal article" date="2013" name="Plant Cell Physiol.">
        <title>Rice Annotation Project Database (RAP-DB): an integrative and interactive database for rice genomics.</title>
        <authorList>
            <person name="Sakai H."/>
            <person name="Lee S.S."/>
            <person name="Tanaka T."/>
            <person name="Numa H."/>
            <person name="Kim J."/>
            <person name="Kawahara Y."/>
            <person name="Wakimoto H."/>
            <person name="Yang C.C."/>
            <person name="Iwamoto M."/>
            <person name="Abe T."/>
            <person name="Yamada Y."/>
            <person name="Muto A."/>
            <person name="Inokuchi H."/>
            <person name="Ikemura T."/>
            <person name="Matsumoto T."/>
            <person name="Sasaki T."/>
            <person name="Itoh T."/>
        </authorList>
    </citation>
    <scope>NUCLEOTIDE SEQUENCE [LARGE SCALE GENOMIC DNA]</scope>
    <source>
        <strain evidence="2">cv. Nipponbare</strain>
    </source>
</reference>
<protein>
    <submittedName>
        <fullName evidence="1">Os02g0744600 protein</fullName>
    </submittedName>
</protein>
<dbReference type="Proteomes" id="UP000059680">
    <property type="component" value="Chromosome 2"/>
</dbReference>
<keyword evidence="2" id="KW-1185">Reference proteome</keyword>
<evidence type="ECO:0000313" key="1">
    <source>
        <dbReference type="EMBL" id="BAS80887.1"/>
    </source>
</evidence>
<reference evidence="2" key="1">
    <citation type="journal article" date="2005" name="Nature">
        <title>The map-based sequence of the rice genome.</title>
        <authorList>
            <consortium name="International rice genome sequencing project (IRGSP)"/>
            <person name="Matsumoto T."/>
            <person name="Wu J."/>
            <person name="Kanamori H."/>
            <person name="Katayose Y."/>
            <person name="Fujisawa M."/>
            <person name="Namiki N."/>
            <person name="Mizuno H."/>
            <person name="Yamamoto K."/>
            <person name="Antonio B.A."/>
            <person name="Baba T."/>
            <person name="Sakata K."/>
            <person name="Nagamura Y."/>
            <person name="Aoki H."/>
            <person name="Arikawa K."/>
            <person name="Arita K."/>
            <person name="Bito T."/>
            <person name="Chiden Y."/>
            <person name="Fujitsuka N."/>
            <person name="Fukunaka R."/>
            <person name="Hamada M."/>
            <person name="Harada C."/>
            <person name="Hayashi A."/>
            <person name="Hijishita S."/>
            <person name="Honda M."/>
            <person name="Hosokawa S."/>
            <person name="Ichikawa Y."/>
            <person name="Idonuma A."/>
            <person name="Iijima M."/>
            <person name="Ikeda M."/>
            <person name="Ikeno M."/>
            <person name="Ito K."/>
            <person name="Ito S."/>
            <person name="Ito T."/>
            <person name="Ito Y."/>
            <person name="Ito Y."/>
            <person name="Iwabuchi A."/>
            <person name="Kamiya K."/>
            <person name="Karasawa W."/>
            <person name="Kurita K."/>
            <person name="Katagiri S."/>
            <person name="Kikuta A."/>
            <person name="Kobayashi H."/>
            <person name="Kobayashi N."/>
            <person name="Machita K."/>
            <person name="Maehara T."/>
            <person name="Masukawa M."/>
            <person name="Mizubayashi T."/>
            <person name="Mukai Y."/>
            <person name="Nagasaki H."/>
            <person name="Nagata Y."/>
            <person name="Naito S."/>
            <person name="Nakashima M."/>
            <person name="Nakama Y."/>
            <person name="Nakamichi Y."/>
            <person name="Nakamura M."/>
            <person name="Meguro A."/>
            <person name="Negishi M."/>
            <person name="Ohta I."/>
            <person name="Ohta T."/>
            <person name="Okamoto M."/>
            <person name="Ono N."/>
            <person name="Saji S."/>
            <person name="Sakaguchi M."/>
            <person name="Sakai K."/>
            <person name="Shibata M."/>
            <person name="Shimokawa T."/>
            <person name="Song J."/>
            <person name="Takazaki Y."/>
            <person name="Terasawa K."/>
            <person name="Tsugane M."/>
            <person name="Tsuji K."/>
            <person name="Ueda S."/>
            <person name="Waki K."/>
            <person name="Yamagata H."/>
            <person name="Yamamoto M."/>
            <person name="Yamamoto S."/>
            <person name="Yamane H."/>
            <person name="Yoshiki S."/>
            <person name="Yoshihara R."/>
            <person name="Yukawa K."/>
            <person name="Zhong H."/>
            <person name="Yano M."/>
            <person name="Yuan Q."/>
            <person name="Ouyang S."/>
            <person name="Liu J."/>
            <person name="Jones K.M."/>
            <person name="Gansberger K."/>
            <person name="Moffat K."/>
            <person name="Hill J."/>
            <person name="Bera J."/>
            <person name="Fadrosh D."/>
            <person name="Jin S."/>
            <person name="Johri S."/>
            <person name="Kim M."/>
            <person name="Overton L."/>
            <person name="Reardon M."/>
            <person name="Tsitrin T."/>
            <person name="Vuong H."/>
            <person name="Weaver B."/>
            <person name="Ciecko A."/>
            <person name="Tallon L."/>
            <person name="Jackson J."/>
            <person name="Pai G."/>
            <person name="Aken S.V."/>
            <person name="Utterback T."/>
            <person name="Reidmuller S."/>
            <person name="Feldblyum T."/>
            <person name="Hsiao J."/>
            <person name="Zismann V."/>
            <person name="Iobst S."/>
            <person name="de Vazeille A.R."/>
            <person name="Buell C.R."/>
            <person name="Ying K."/>
            <person name="Li Y."/>
            <person name="Lu T."/>
            <person name="Huang Y."/>
            <person name="Zhao Q."/>
            <person name="Feng Q."/>
            <person name="Zhang L."/>
            <person name="Zhu J."/>
            <person name="Weng Q."/>
            <person name="Mu J."/>
            <person name="Lu Y."/>
            <person name="Fan D."/>
            <person name="Liu Y."/>
            <person name="Guan J."/>
            <person name="Zhang Y."/>
            <person name="Yu S."/>
            <person name="Liu X."/>
            <person name="Zhang Y."/>
            <person name="Hong G."/>
            <person name="Han B."/>
            <person name="Choisne N."/>
            <person name="Demange N."/>
            <person name="Orjeda G."/>
            <person name="Samain S."/>
            <person name="Cattolico L."/>
            <person name="Pelletier E."/>
            <person name="Couloux A."/>
            <person name="Segurens B."/>
            <person name="Wincker P."/>
            <person name="D'Hont A."/>
            <person name="Scarpelli C."/>
            <person name="Weissenbach J."/>
            <person name="Salanoubat M."/>
            <person name="Quetier F."/>
            <person name="Yu Y."/>
            <person name="Kim H.R."/>
            <person name="Rambo T."/>
            <person name="Currie J."/>
            <person name="Collura K."/>
            <person name="Luo M."/>
            <person name="Yang T."/>
            <person name="Ammiraju J.S.S."/>
            <person name="Engler F."/>
            <person name="Soderlund C."/>
            <person name="Wing R.A."/>
            <person name="Palmer L.E."/>
            <person name="de la Bastide M."/>
            <person name="Spiegel L."/>
            <person name="Nascimento L."/>
            <person name="Zutavern T."/>
            <person name="O'Shaughnessy A."/>
            <person name="Dike S."/>
            <person name="Dedhia N."/>
            <person name="Preston R."/>
            <person name="Balija V."/>
            <person name="McCombie W.R."/>
            <person name="Chow T."/>
            <person name="Chen H."/>
            <person name="Chung M."/>
            <person name="Chen C."/>
            <person name="Shaw J."/>
            <person name="Wu H."/>
            <person name="Hsiao K."/>
            <person name="Chao Y."/>
            <person name="Chu M."/>
            <person name="Cheng C."/>
            <person name="Hour A."/>
            <person name="Lee P."/>
            <person name="Lin S."/>
            <person name="Lin Y."/>
            <person name="Liou J."/>
            <person name="Liu S."/>
            <person name="Hsing Y."/>
            <person name="Raghuvanshi S."/>
            <person name="Mohanty A."/>
            <person name="Bharti A.K."/>
            <person name="Gaur A."/>
            <person name="Gupta V."/>
            <person name="Kumar D."/>
            <person name="Ravi V."/>
            <person name="Vij S."/>
            <person name="Kapur A."/>
            <person name="Khurana P."/>
            <person name="Khurana P."/>
            <person name="Khurana J.P."/>
            <person name="Tyagi A.K."/>
            <person name="Gaikwad K."/>
            <person name="Singh A."/>
            <person name="Dalal V."/>
            <person name="Srivastava S."/>
            <person name="Dixit A."/>
            <person name="Pal A.K."/>
            <person name="Ghazi I.A."/>
            <person name="Yadav M."/>
            <person name="Pandit A."/>
            <person name="Bhargava A."/>
            <person name="Sureshbabu K."/>
            <person name="Batra K."/>
            <person name="Sharma T.R."/>
            <person name="Mohapatra T."/>
            <person name="Singh N.K."/>
            <person name="Messing J."/>
            <person name="Nelson A.B."/>
            <person name="Fuks G."/>
            <person name="Kavchok S."/>
            <person name="Keizer G."/>
            <person name="Linton E."/>
            <person name="Llaca V."/>
            <person name="Song R."/>
            <person name="Tanyolac B."/>
            <person name="Young S."/>
            <person name="Ho-Il K."/>
            <person name="Hahn J.H."/>
            <person name="Sangsakoo G."/>
            <person name="Vanavichit A."/>
            <person name="de Mattos Luiz.A.T."/>
            <person name="Zimmer P.D."/>
            <person name="Malone G."/>
            <person name="Dellagostin O."/>
            <person name="de Oliveira A.C."/>
            <person name="Bevan M."/>
            <person name="Bancroft I."/>
            <person name="Minx P."/>
            <person name="Cordum H."/>
            <person name="Wilson R."/>
            <person name="Cheng Z."/>
            <person name="Jin W."/>
            <person name="Jiang J."/>
            <person name="Leong S.A."/>
            <person name="Iwama H."/>
            <person name="Gojobori T."/>
            <person name="Itoh T."/>
            <person name="Niimura Y."/>
            <person name="Fujii Y."/>
            <person name="Habara T."/>
            <person name="Sakai H."/>
            <person name="Sato Y."/>
            <person name="Wilson G."/>
            <person name="Kumar K."/>
            <person name="McCouch S."/>
            <person name="Juretic N."/>
            <person name="Hoen D."/>
            <person name="Wright S."/>
            <person name="Bruskiewich R."/>
            <person name="Bureau T."/>
            <person name="Miyao A."/>
            <person name="Hirochika H."/>
            <person name="Nishikawa T."/>
            <person name="Kadowaki K."/>
            <person name="Sugiura M."/>
            <person name="Burr B."/>
            <person name="Sasaki T."/>
        </authorList>
    </citation>
    <scope>NUCLEOTIDE SEQUENCE [LARGE SCALE GENOMIC DNA]</scope>
    <source>
        <strain evidence="2">cv. Nipponbare</strain>
    </source>
</reference>
<reference evidence="1 2" key="3">
    <citation type="journal article" date="2013" name="Rice">
        <title>Improvement of the Oryza sativa Nipponbare reference genome using next generation sequence and optical map data.</title>
        <authorList>
            <person name="Kawahara Y."/>
            <person name="de la Bastide M."/>
            <person name="Hamilton J.P."/>
            <person name="Kanamori H."/>
            <person name="McCombie W.R."/>
            <person name="Ouyang S."/>
            <person name="Schwartz D.C."/>
            <person name="Tanaka T."/>
            <person name="Wu J."/>
            <person name="Zhou S."/>
            <person name="Childs K.L."/>
            <person name="Davidson R.M."/>
            <person name="Lin H."/>
            <person name="Quesada-Ocampo L."/>
            <person name="Vaillancourt B."/>
            <person name="Sakai H."/>
            <person name="Lee S.S."/>
            <person name="Kim J."/>
            <person name="Numa H."/>
            <person name="Itoh T."/>
            <person name="Buell C.R."/>
            <person name="Matsumoto T."/>
        </authorList>
    </citation>
    <scope>NUCLEOTIDE SEQUENCE [LARGE SCALE GENOMIC DNA]</scope>
    <source>
        <strain evidence="2">cv. Nipponbare</strain>
    </source>
</reference>
<dbReference type="InParanoid" id="A0A0P0VPI7"/>
<sequence length="24" mass="2656">IFLLSQSIIYFAIGFEFMGVSVSS</sequence>
<evidence type="ECO:0000313" key="2">
    <source>
        <dbReference type="Proteomes" id="UP000059680"/>
    </source>
</evidence>
<accession>A0A0P0VPI7</accession>
<gene>
    <name evidence="1" type="ordered locus">Os02g0744600</name>
    <name evidence="1" type="ORF">OSNPB_020744600</name>
</gene>
<feature type="non-terminal residue" evidence="1">
    <location>
        <position position="1"/>
    </location>
</feature>
<proteinExistence type="predicted"/>
<dbReference type="EMBL" id="AP014958">
    <property type="protein sequence ID" value="BAS80887.1"/>
    <property type="molecule type" value="Genomic_DNA"/>
</dbReference>
<name>A0A0P0VPI7_ORYSJ</name>